<sequence length="163" mass="18307">MKYQERASIAHRSRGSAPRPAHSLRDTRPELLHVKELVDLVWETPQEINLKHMSSHTSGVNTNIPSVNRHSRRVTSVAVRLVSPTSFRLSPVAGQTEGESQRGALWPADAGVDPKITTSQCSHSVPKLPLRSRIRAKCWQTIWESSWRTTTRPLNHSRPTAPN</sequence>
<evidence type="ECO:0000313" key="2">
    <source>
        <dbReference type="EMBL" id="CAB1439206.1"/>
    </source>
</evidence>
<comment type="caution">
    <text evidence="2">The sequence shown here is derived from an EMBL/GenBank/DDBJ whole genome shotgun (WGS) entry which is preliminary data.</text>
</comment>
<feature type="non-terminal residue" evidence="2">
    <location>
        <position position="1"/>
    </location>
</feature>
<evidence type="ECO:0000313" key="3">
    <source>
        <dbReference type="Proteomes" id="UP001153269"/>
    </source>
</evidence>
<protein>
    <submittedName>
        <fullName evidence="2">Uncharacterized protein</fullName>
    </submittedName>
</protein>
<keyword evidence="3" id="KW-1185">Reference proteome</keyword>
<dbReference type="Proteomes" id="UP001153269">
    <property type="component" value="Unassembled WGS sequence"/>
</dbReference>
<feature type="region of interest" description="Disordered" evidence="1">
    <location>
        <begin position="1"/>
        <end position="27"/>
    </location>
</feature>
<accession>A0A9N7YUV6</accession>
<dbReference type="EMBL" id="CADEAL010002247">
    <property type="protein sequence ID" value="CAB1439206.1"/>
    <property type="molecule type" value="Genomic_DNA"/>
</dbReference>
<name>A0A9N7YUV6_PLEPL</name>
<dbReference type="AlphaFoldDB" id="A0A9N7YUV6"/>
<gene>
    <name evidence="2" type="ORF">PLEPLA_LOCUS27028</name>
</gene>
<evidence type="ECO:0000256" key="1">
    <source>
        <dbReference type="SAM" id="MobiDB-lite"/>
    </source>
</evidence>
<reference evidence="2" key="1">
    <citation type="submission" date="2020-03" db="EMBL/GenBank/DDBJ databases">
        <authorList>
            <person name="Weist P."/>
        </authorList>
    </citation>
    <scope>NUCLEOTIDE SEQUENCE</scope>
</reference>
<organism evidence="2 3">
    <name type="scientific">Pleuronectes platessa</name>
    <name type="common">European plaice</name>
    <dbReference type="NCBI Taxonomy" id="8262"/>
    <lineage>
        <taxon>Eukaryota</taxon>
        <taxon>Metazoa</taxon>
        <taxon>Chordata</taxon>
        <taxon>Craniata</taxon>
        <taxon>Vertebrata</taxon>
        <taxon>Euteleostomi</taxon>
        <taxon>Actinopterygii</taxon>
        <taxon>Neopterygii</taxon>
        <taxon>Teleostei</taxon>
        <taxon>Neoteleostei</taxon>
        <taxon>Acanthomorphata</taxon>
        <taxon>Carangaria</taxon>
        <taxon>Pleuronectiformes</taxon>
        <taxon>Pleuronectoidei</taxon>
        <taxon>Pleuronectidae</taxon>
        <taxon>Pleuronectes</taxon>
    </lineage>
</organism>
<proteinExistence type="predicted"/>